<organism evidence="1 2">
    <name type="scientific">Pararhizobium mangrovi</name>
    <dbReference type="NCBI Taxonomy" id="2590452"/>
    <lineage>
        <taxon>Bacteria</taxon>
        <taxon>Pseudomonadati</taxon>
        <taxon>Pseudomonadota</taxon>
        <taxon>Alphaproteobacteria</taxon>
        <taxon>Hyphomicrobiales</taxon>
        <taxon>Rhizobiaceae</taxon>
        <taxon>Rhizobium/Agrobacterium group</taxon>
        <taxon>Pararhizobium</taxon>
    </lineage>
</organism>
<proteinExistence type="predicted"/>
<evidence type="ECO:0000313" key="1">
    <source>
        <dbReference type="EMBL" id="TPW30293.1"/>
    </source>
</evidence>
<reference evidence="1 2" key="1">
    <citation type="submission" date="2019-06" db="EMBL/GenBank/DDBJ databases">
        <authorList>
            <person name="Li M."/>
        </authorList>
    </citation>
    <scope>NUCLEOTIDE SEQUENCE [LARGE SCALE GENOMIC DNA]</scope>
    <source>
        <strain evidence="1 2">BGMRC6574</strain>
    </source>
</reference>
<gene>
    <name evidence="1" type="ORF">FJU11_06085</name>
</gene>
<accession>A0A506U7F9</accession>
<dbReference type="EMBL" id="VHLH01000007">
    <property type="protein sequence ID" value="TPW30293.1"/>
    <property type="molecule type" value="Genomic_DNA"/>
</dbReference>
<name>A0A506U7F9_9HYPH</name>
<evidence type="ECO:0000313" key="2">
    <source>
        <dbReference type="Proteomes" id="UP000320314"/>
    </source>
</evidence>
<sequence>MQRSRRGWTTRVHALTDVIGRPYGPMAMAGNASDMTRYHKSASSCLGFVHIAAIRLWFRDFVDASLFSFEGELLMASFRLFIAGVPKISRSLSMKKSEGFSSSRRPTVVLMFAGFGPIVDLQANHTVVETHFS</sequence>
<protein>
    <submittedName>
        <fullName evidence="1">Uncharacterized protein</fullName>
    </submittedName>
</protein>
<comment type="caution">
    <text evidence="1">The sequence shown here is derived from an EMBL/GenBank/DDBJ whole genome shotgun (WGS) entry which is preliminary data.</text>
</comment>
<dbReference type="OrthoDB" id="7277254at2"/>
<keyword evidence="2" id="KW-1185">Reference proteome</keyword>
<dbReference type="AlphaFoldDB" id="A0A506U7F9"/>
<dbReference type="Proteomes" id="UP000320314">
    <property type="component" value="Unassembled WGS sequence"/>
</dbReference>